<accession>A0A251TMK5</accession>
<proteinExistence type="predicted"/>
<feature type="compositionally biased region" description="Basic and acidic residues" evidence="1">
    <location>
        <begin position="11"/>
        <end position="27"/>
    </location>
</feature>
<gene>
    <name evidence="2" type="ORF">HannXRQ_Chr10g0308731</name>
</gene>
<evidence type="ECO:0000256" key="1">
    <source>
        <dbReference type="SAM" id="MobiDB-lite"/>
    </source>
</evidence>
<keyword evidence="3" id="KW-1185">Reference proteome</keyword>
<evidence type="ECO:0000313" key="2">
    <source>
        <dbReference type="EMBL" id="OTG12355.1"/>
    </source>
</evidence>
<dbReference type="InParanoid" id="A0A251TMK5"/>
<protein>
    <submittedName>
        <fullName evidence="2">Uncharacterized protein</fullName>
    </submittedName>
</protein>
<feature type="region of interest" description="Disordered" evidence="1">
    <location>
        <begin position="1"/>
        <end position="30"/>
    </location>
</feature>
<organism evidence="2 3">
    <name type="scientific">Helianthus annuus</name>
    <name type="common">Common sunflower</name>
    <dbReference type="NCBI Taxonomy" id="4232"/>
    <lineage>
        <taxon>Eukaryota</taxon>
        <taxon>Viridiplantae</taxon>
        <taxon>Streptophyta</taxon>
        <taxon>Embryophyta</taxon>
        <taxon>Tracheophyta</taxon>
        <taxon>Spermatophyta</taxon>
        <taxon>Magnoliopsida</taxon>
        <taxon>eudicotyledons</taxon>
        <taxon>Gunneridae</taxon>
        <taxon>Pentapetalae</taxon>
        <taxon>asterids</taxon>
        <taxon>campanulids</taxon>
        <taxon>Asterales</taxon>
        <taxon>Asteraceae</taxon>
        <taxon>Asteroideae</taxon>
        <taxon>Heliantheae alliance</taxon>
        <taxon>Heliantheae</taxon>
        <taxon>Helianthus</taxon>
    </lineage>
</organism>
<dbReference type="Proteomes" id="UP000215914">
    <property type="component" value="Chromosome 10"/>
</dbReference>
<name>A0A251TMK5_HELAN</name>
<reference evidence="3" key="1">
    <citation type="journal article" date="2017" name="Nature">
        <title>The sunflower genome provides insights into oil metabolism, flowering and Asterid evolution.</title>
        <authorList>
            <person name="Badouin H."/>
            <person name="Gouzy J."/>
            <person name="Grassa C.J."/>
            <person name="Murat F."/>
            <person name="Staton S.E."/>
            <person name="Cottret L."/>
            <person name="Lelandais-Briere C."/>
            <person name="Owens G.L."/>
            <person name="Carrere S."/>
            <person name="Mayjonade B."/>
            <person name="Legrand L."/>
            <person name="Gill N."/>
            <person name="Kane N.C."/>
            <person name="Bowers J.E."/>
            <person name="Hubner S."/>
            <person name="Bellec A."/>
            <person name="Berard A."/>
            <person name="Berges H."/>
            <person name="Blanchet N."/>
            <person name="Boniface M.C."/>
            <person name="Brunel D."/>
            <person name="Catrice O."/>
            <person name="Chaidir N."/>
            <person name="Claudel C."/>
            <person name="Donnadieu C."/>
            <person name="Faraut T."/>
            <person name="Fievet G."/>
            <person name="Helmstetter N."/>
            <person name="King M."/>
            <person name="Knapp S.J."/>
            <person name="Lai Z."/>
            <person name="Le Paslier M.C."/>
            <person name="Lippi Y."/>
            <person name="Lorenzon L."/>
            <person name="Mandel J.R."/>
            <person name="Marage G."/>
            <person name="Marchand G."/>
            <person name="Marquand E."/>
            <person name="Bret-Mestries E."/>
            <person name="Morien E."/>
            <person name="Nambeesan S."/>
            <person name="Nguyen T."/>
            <person name="Pegot-Espagnet P."/>
            <person name="Pouilly N."/>
            <person name="Raftis F."/>
            <person name="Sallet E."/>
            <person name="Schiex T."/>
            <person name="Thomas J."/>
            <person name="Vandecasteele C."/>
            <person name="Vares D."/>
            <person name="Vear F."/>
            <person name="Vautrin S."/>
            <person name="Crespi M."/>
            <person name="Mangin B."/>
            <person name="Burke J.M."/>
            <person name="Salse J."/>
            <person name="Munos S."/>
            <person name="Vincourt P."/>
            <person name="Rieseberg L.H."/>
            <person name="Langlade N.B."/>
        </authorList>
    </citation>
    <scope>NUCLEOTIDE SEQUENCE [LARGE SCALE GENOMIC DNA]</scope>
    <source>
        <strain evidence="3">cv. SF193</strain>
    </source>
</reference>
<dbReference type="AlphaFoldDB" id="A0A251TMK5"/>
<dbReference type="EMBL" id="CM007899">
    <property type="protein sequence ID" value="OTG12355.1"/>
    <property type="molecule type" value="Genomic_DNA"/>
</dbReference>
<evidence type="ECO:0000313" key="3">
    <source>
        <dbReference type="Proteomes" id="UP000215914"/>
    </source>
</evidence>
<sequence length="194" mass="21924">MNNLPPPFSDGSRRRDENRREREREDSSAAICGGGRSTSSLVRRVQVQGGSTRVKLGAFQLVRVSVEAMAVVSTATRADVRRQPASTEAVVRFWFWFSNSQQFRSRFGLEACFGSVFVLTAVRPTSQFQIRSRSVRVLVRVQFELRQNSLRHPLPEIQPHQLAARALALNESITIGHPAHNVWNLQSQVEKLNK</sequence>